<sequence length="102" mass="11313" precursor="true">MKRWLIALALLVGTAGLTGSAVAGPHGVPGTQGPTGNEAPFRGWLWRGEYAHDFPTVPHRYPFSYYNGHGNPSFGHSYWSPFYRGPGRTYSRGYSGAWKYSF</sequence>
<evidence type="ECO:0000313" key="2">
    <source>
        <dbReference type="EMBL" id="QDU93412.1"/>
    </source>
</evidence>
<dbReference type="EMBL" id="CP036433">
    <property type="protein sequence ID" value="QDU93412.1"/>
    <property type="molecule type" value="Genomic_DNA"/>
</dbReference>
<accession>A0A518DNK0</accession>
<evidence type="ECO:0000313" key="3">
    <source>
        <dbReference type="Proteomes" id="UP000317648"/>
    </source>
</evidence>
<keyword evidence="1" id="KW-0732">Signal</keyword>
<reference evidence="2 3" key="1">
    <citation type="submission" date="2019-02" db="EMBL/GenBank/DDBJ databases">
        <title>Deep-cultivation of Planctomycetes and their phenomic and genomic characterization uncovers novel biology.</title>
        <authorList>
            <person name="Wiegand S."/>
            <person name="Jogler M."/>
            <person name="Boedeker C."/>
            <person name="Pinto D."/>
            <person name="Vollmers J."/>
            <person name="Rivas-Marin E."/>
            <person name="Kohn T."/>
            <person name="Peeters S.H."/>
            <person name="Heuer A."/>
            <person name="Rast P."/>
            <person name="Oberbeckmann S."/>
            <person name="Bunk B."/>
            <person name="Jeske O."/>
            <person name="Meyerdierks A."/>
            <person name="Storesund J.E."/>
            <person name="Kallscheuer N."/>
            <person name="Luecker S."/>
            <person name="Lage O.M."/>
            <person name="Pohl T."/>
            <person name="Merkel B.J."/>
            <person name="Hornburger P."/>
            <person name="Mueller R.-W."/>
            <person name="Bruemmer F."/>
            <person name="Labrenz M."/>
            <person name="Spormann A.M."/>
            <person name="Op den Camp H."/>
            <person name="Overmann J."/>
            <person name="Amann R."/>
            <person name="Jetten M.S.M."/>
            <person name="Mascher T."/>
            <person name="Medema M.H."/>
            <person name="Devos D.P."/>
            <person name="Kaster A.-K."/>
            <person name="Ovreas L."/>
            <person name="Rohde M."/>
            <person name="Galperin M.Y."/>
            <person name="Jogler C."/>
        </authorList>
    </citation>
    <scope>NUCLEOTIDE SEQUENCE [LARGE SCALE GENOMIC DNA]</scope>
    <source>
        <strain evidence="2 3">Pla85_3_4</strain>
    </source>
</reference>
<organism evidence="2 3">
    <name type="scientific">Lignipirellula cremea</name>
    <dbReference type="NCBI Taxonomy" id="2528010"/>
    <lineage>
        <taxon>Bacteria</taxon>
        <taxon>Pseudomonadati</taxon>
        <taxon>Planctomycetota</taxon>
        <taxon>Planctomycetia</taxon>
        <taxon>Pirellulales</taxon>
        <taxon>Pirellulaceae</taxon>
        <taxon>Lignipirellula</taxon>
    </lineage>
</organism>
<name>A0A518DNK0_9BACT</name>
<feature type="chain" id="PRO_5021803838" evidence="1">
    <location>
        <begin position="24"/>
        <end position="102"/>
    </location>
</feature>
<feature type="signal peptide" evidence="1">
    <location>
        <begin position="1"/>
        <end position="23"/>
    </location>
</feature>
<protein>
    <submittedName>
        <fullName evidence="2">Uncharacterized protein</fullName>
    </submittedName>
</protein>
<dbReference type="KEGG" id="lcre:Pla8534_11920"/>
<proteinExistence type="predicted"/>
<dbReference type="AlphaFoldDB" id="A0A518DNK0"/>
<evidence type="ECO:0000256" key="1">
    <source>
        <dbReference type="SAM" id="SignalP"/>
    </source>
</evidence>
<gene>
    <name evidence="2" type="ORF">Pla8534_11920</name>
</gene>
<dbReference type="Proteomes" id="UP000317648">
    <property type="component" value="Chromosome"/>
</dbReference>
<keyword evidence="3" id="KW-1185">Reference proteome</keyword>
<dbReference type="RefSeq" id="WP_145050195.1">
    <property type="nucleotide sequence ID" value="NZ_CP036433.1"/>
</dbReference>